<dbReference type="EMBL" id="CAEY01000614">
    <property type="status" value="NOT_ANNOTATED_CDS"/>
    <property type="molecule type" value="Genomic_DNA"/>
</dbReference>
<keyword evidence="1" id="KW-0812">Transmembrane</keyword>
<feature type="transmembrane region" description="Helical" evidence="1">
    <location>
        <begin position="20"/>
        <end position="42"/>
    </location>
</feature>
<dbReference type="AlphaFoldDB" id="T1KVV6"/>
<dbReference type="Proteomes" id="UP000015104">
    <property type="component" value="Unassembled WGS sequence"/>
</dbReference>
<accession>T1KVV6</accession>
<evidence type="ECO:0000256" key="1">
    <source>
        <dbReference type="SAM" id="Phobius"/>
    </source>
</evidence>
<organism evidence="2 3">
    <name type="scientific">Tetranychus urticae</name>
    <name type="common">Two-spotted spider mite</name>
    <dbReference type="NCBI Taxonomy" id="32264"/>
    <lineage>
        <taxon>Eukaryota</taxon>
        <taxon>Metazoa</taxon>
        <taxon>Ecdysozoa</taxon>
        <taxon>Arthropoda</taxon>
        <taxon>Chelicerata</taxon>
        <taxon>Arachnida</taxon>
        <taxon>Acari</taxon>
        <taxon>Acariformes</taxon>
        <taxon>Trombidiformes</taxon>
        <taxon>Prostigmata</taxon>
        <taxon>Eleutherengona</taxon>
        <taxon>Raphignathae</taxon>
        <taxon>Tetranychoidea</taxon>
        <taxon>Tetranychidae</taxon>
        <taxon>Tetranychus</taxon>
    </lineage>
</organism>
<reference evidence="3" key="1">
    <citation type="submission" date="2011-08" db="EMBL/GenBank/DDBJ databases">
        <authorList>
            <person name="Rombauts S."/>
        </authorList>
    </citation>
    <scope>NUCLEOTIDE SEQUENCE</scope>
    <source>
        <strain evidence="3">London</strain>
    </source>
</reference>
<dbReference type="HOGENOM" id="CLU_3160598_0_0_1"/>
<keyword evidence="1" id="KW-0472">Membrane</keyword>
<keyword evidence="3" id="KW-1185">Reference proteome</keyword>
<proteinExistence type="predicted"/>
<dbReference type="EnsemblMetazoa" id="tetur23g02000.1">
    <property type="protein sequence ID" value="tetur23g02000.1"/>
    <property type="gene ID" value="tetur23g02000"/>
</dbReference>
<sequence length="48" mass="5630">MFDLNFLFWRSFPVIQPGSIILASMSFSMKSLPFIIMFNPLCKYLEAH</sequence>
<name>T1KVV6_TETUR</name>
<reference evidence="2" key="2">
    <citation type="submission" date="2015-06" db="UniProtKB">
        <authorList>
            <consortium name="EnsemblMetazoa"/>
        </authorList>
    </citation>
    <scope>IDENTIFICATION</scope>
</reference>
<protein>
    <submittedName>
        <fullName evidence="2">Uncharacterized protein</fullName>
    </submittedName>
</protein>
<evidence type="ECO:0000313" key="2">
    <source>
        <dbReference type="EnsemblMetazoa" id="tetur23g02000.1"/>
    </source>
</evidence>
<evidence type="ECO:0000313" key="3">
    <source>
        <dbReference type="Proteomes" id="UP000015104"/>
    </source>
</evidence>
<keyword evidence="1" id="KW-1133">Transmembrane helix</keyword>